<evidence type="ECO:0000256" key="1">
    <source>
        <dbReference type="ARBA" id="ARBA00022553"/>
    </source>
</evidence>
<keyword evidence="2" id="KW-0812">Transmembrane</keyword>
<feature type="signal peptide" evidence="3">
    <location>
        <begin position="1"/>
        <end position="21"/>
    </location>
</feature>
<dbReference type="Pfam" id="PF07494">
    <property type="entry name" value="Reg_prop"/>
    <property type="match status" value="2"/>
</dbReference>
<dbReference type="Pfam" id="PF02518">
    <property type="entry name" value="HATPase_c"/>
    <property type="match status" value="1"/>
</dbReference>
<dbReference type="CDD" id="cd16917">
    <property type="entry name" value="HATPase_UhpB-NarQ-NarX-like"/>
    <property type="match status" value="1"/>
</dbReference>
<name>A0ABZ0WC05_9BACT</name>
<dbReference type="Gene3D" id="2.60.40.10">
    <property type="entry name" value="Immunoglobulins"/>
    <property type="match status" value="1"/>
</dbReference>
<dbReference type="InterPro" id="IPR013783">
    <property type="entry name" value="Ig-like_fold"/>
</dbReference>
<keyword evidence="1" id="KW-0597">Phosphoprotein</keyword>
<evidence type="ECO:0000256" key="3">
    <source>
        <dbReference type="SAM" id="SignalP"/>
    </source>
</evidence>
<evidence type="ECO:0000313" key="6">
    <source>
        <dbReference type="Proteomes" id="UP001325680"/>
    </source>
</evidence>
<evidence type="ECO:0000259" key="4">
    <source>
        <dbReference type="PROSITE" id="PS50109"/>
    </source>
</evidence>
<dbReference type="InterPro" id="IPR036890">
    <property type="entry name" value="HATPase_C_sf"/>
</dbReference>
<sequence>MVLRLLLSFALLVAMCNTGHSQHFIFNRLSITDGLLSNNILTVAQDQRGYIWLGTENGLQRYDGTRFRTIWNERADQILTGNDGLLWVRSGKRIGRINPGNFTFTPTPYEGSNEVYGNSGMWLKKDASGRVFLLITGKSCQYYSEKSGGFSQANNPFSIPASLKIKDVVEDRDQSRYWIISGNDFGYWDRQTRQYYNLSNNGQADHLLYTMAAYAPVASFFIDDQKRYWIQTGSKSNATFLCYNSALNRFTSDTSGLNGMGAGSYFEVYGFKQLKEAAPAVYGLNCFGIYNDHRFNEIKTPANNPYGIQFNSVEDLLQSDDGTVWVATDNGLYFTSSVRRNIHILFSQEKGRASISSLFEDSYNNIWVGTWGRGTFLLNNPQKSQGVMVLKAINDLDAYTKLVWTICEDKSKQVWIGCQEGRLAQYDPETKRAILHKLKIFNNSAIRQIIKDEEGLLWLGLQDGRLLTYNPSTPAVNSSFREILSLNGLINRMGFINNHQLWIAVHNKGICIADIKTGKLVQSITVDQGQPSFIANTKELLTFNDTLCLIAGEKLGILNPQKFKINYSNLPGSQLPGSIFTLQKDQYGNCWAGGSSGIYKLNMASRTITRLTQQDGLITIHNNSYVPERSMQLRNGWLAFGGNQHLVLFNPAEYNNSMVPPSVNITGFQLNGRYLPEDSLTALNTINIPYEHRVFSIEFAAINFMQKGRLIYEYKLEGLNDEWISLTTPTSINYNFLPHGHYRFLVRAKNELGQYSPTITSLRIYIAPPFWKTAWFYILVGLAIVSLLFYLHRLRLQKLLHIEKVRSRLARDLHDDMGSTLSTINILSNMALQQPSIDEAKSKAYMSTISTSTSQMMEAMDDIVWSINPVNDNIAKMVARMKETAGAVLEPKQIDYRFEIAPSVTDVHLSMEARREVFLIFKEAINNIVKYAAATLVTLTFKRKGPNLLLTIEDNGIGFEMAVPGSTVRGNGLKNMQKRAAALKGQLSINSQPGSGTSLKLVMPIA</sequence>
<dbReference type="Gene3D" id="2.130.10.10">
    <property type="entry name" value="YVTN repeat-like/Quinoprotein amine dehydrogenase"/>
    <property type="match status" value="2"/>
</dbReference>
<dbReference type="InterPro" id="IPR011712">
    <property type="entry name" value="Sig_transdc_His_kin_sub3_dim/P"/>
</dbReference>
<protein>
    <submittedName>
        <fullName evidence="5">Two-component regulator propeller domain-containing protein</fullName>
    </submittedName>
</protein>
<dbReference type="InterPro" id="IPR003594">
    <property type="entry name" value="HATPase_dom"/>
</dbReference>
<dbReference type="PANTHER" id="PTHR43547">
    <property type="entry name" value="TWO-COMPONENT HISTIDINE KINASE"/>
    <property type="match status" value="1"/>
</dbReference>
<keyword evidence="2" id="KW-0472">Membrane</keyword>
<evidence type="ECO:0000313" key="5">
    <source>
        <dbReference type="EMBL" id="WQD40213.1"/>
    </source>
</evidence>
<dbReference type="RefSeq" id="WP_114789597.1">
    <property type="nucleotide sequence ID" value="NZ_CP139960.1"/>
</dbReference>
<evidence type="ECO:0000256" key="2">
    <source>
        <dbReference type="SAM" id="Phobius"/>
    </source>
</evidence>
<dbReference type="SUPFAM" id="SSF55874">
    <property type="entry name" value="ATPase domain of HSP90 chaperone/DNA topoisomerase II/histidine kinase"/>
    <property type="match status" value="1"/>
</dbReference>
<reference evidence="5 6" key="1">
    <citation type="submission" date="2023-12" db="EMBL/GenBank/DDBJ databases">
        <title>Genome sequencing and assembly of bacterial species from a model synthetic community.</title>
        <authorList>
            <person name="Hogle S.L."/>
        </authorList>
    </citation>
    <scope>NUCLEOTIDE SEQUENCE [LARGE SCALE GENOMIC DNA]</scope>
    <source>
        <strain evidence="5 6">HAMBI_3031</strain>
    </source>
</reference>
<dbReference type="EMBL" id="CP139960">
    <property type="protein sequence ID" value="WQD40213.1"/>
    <property type="molecule type" value="Genomic_DNA"/>
</dbReference>
<dbReference type="Proteomes" id="UP001325680">
    <property type="component" value="Chromosome"/>
</dbReference>
<gene>
    <name evidence="5" type="ORF">U0035_08655</name>
</gene>
<dbReference type="Pfam" id="PF07495">
    <property type="entry name" value="Y_Y_Y"/>
    <property type="match status" value="1"/>
</dbReference>
<dbReference type="InterPro" id="IPR011123">
    <property type="entry name" value="Y_Y_Y"/>
</dbReference>
<dbReference type="SUPFAM" id="SSF63829">
    <property type="entry name" value="Calcium-dependent phosphotriesterase"/>
    <property type="match status" value="1"/>
</dbReference>
<dbReference type="SMART" id="SM00387">
    <property type="entry name" value="HATPase_c"/>
    <property type="match status" value="1"/>
</dbReference>
<feature type="domain" description="Histidine kinase" evidence="4">
    <location>
        <begin position="812"/>
        <end position="1006"/>
    </location>
</feature>
<keyword evidence="6" id="KW-1185">Reference proteome</keyword>
<keyword evidence="3" id="KW-0732">Signal</keyword>
<proteinExistence type="predicted"/>
<dbReference type="PANTHER" id="PTHR43547:SF2">
    <property type="entry name" value="HYBRID SIGNAL TRANSDUCTION HISTIDINE KINASE C"/>
    <property type="match status" value="1"/>
</dbReference>
<dbReference type="InterPro" id="IPR011110">
    <property type="entry name" value="Reg_prop"/>
</dbReference>
<organism evidence="5 6">
    <name type="scientific">Niabella yanshanensis</name>
    <dbReference type="NCBI Taxonomy" id="577386"/>
    <lineage>
        <taxon>Bacteria</taxon>
        <taxon>Pseudomonadati</taxon>
        <taxon>Bacteroidota</taxon>
        <taxon>Chitinophagia</taxon>
        <taxon>Chitinophagales</taxon>
        <taxon>Chitinophagaceae</taxon>
        <taxon>Niabella</taxon>
    </lineage>
</organism>
<dbReference type="Gene3D" id="3.30.565.10">
    <property type="entry name" value="Histidine kinase-like ATPase, C-terminal domain"/>
    <property type="match status" value="1"/>
</dbReference>
<dbReference type="Gene3D" id="1.20.5.1930">
    <property type="match status" value="1"/>
</dbReference>
<feature type="transmembrane region" description="Helical" evidence="2">
    <location>
        <begin position="774"/>
        <end position="791"/>
    </location>
</feature>
<dbReference type="PROSITE" id="PS50109">
    <property type="entry name" value="HIS_KIN"/>
    <property type="match status" value="1"/>
</dbReference>
<keyword evidence="2" id="KW-1133">Transmembrane helix</keyword>
<dbReference type="InterPro" id="IPR015943">
    <property type="entry name" value="WD40/YVTN_repeat-like_dom_sf"/>
</dbReference>
<dbReference type="InterPro" id="IPR005467">
    <property type="entry name" value="His_kinase_dom"/>
</dbReference>
<accession>A0ABZ0WC05</accession>
<feature type="chain" id="PRO_5047471263" evidence="3">
    <location>
        <begin position="22"/>
        <end position="1006"/>
    </location>
</feature>
<dbReference type="Pfam" id="PF07730">
    <property type="entry name" value="HisKA_3"/>
    <property type="match status" value="1"/>
</dbReference>